<organism evidence="1 2">
    <name type="scientific">Sunxiuqinia dokdonensis</name>
    <dbReference type="NCBI Taxonomy" id="1409788"/>
    <lineage>
        <taxon>Bacteria</taxon>
        <taxon>Pseudomonadati</taxon>
        <taxon>Bacteroidota</taxon>
        <taxon>Bacteroidia</taxon>
        <taxon>Marinilabiliales</taxon>
        <taxon>Prolixibacteraceae</taxon>
        <taxon>Sunxiuqinia</taxon>
    </lineage>
</organism>
<evidence type="ECO:0000313" key="1">
    <source>
        <dbReference type="EMBL" id="KOH43056.1"/>
    </source>
</evidence>
<reference evidence="2" key="1">
    <citation type="submission" date="2015-07" db="EMBL/GenBank/DDBJ databases">
        <title>Genome sequencing of Sunxiuqinia dokdonensis strain SK.</title>
        <authorList>
            <person name="Ahn S."/>
            <person name="Kim B.-C."/>
        </authorList>
    </citation>
    <scope>NUCLEOTIDE SEQUENCE [LARGE SCALE GENOMIC DNA]</scope>
    <source>
        <strain evidence="2">SK</strain>
    </source>
</reference>
<dbReference type="EMBL" id="LGIA01000203">
    <property type="protein sequence ID" value="KOH43056.1"/>
    <property type="molecule type" value="Genomic_DNA"/>
</dbReference>
<dbReference type="Proteomes" id="UP000036958">
    <property type="component" value="Unassembled WGS sequence"/>
</dbReference>
<keyword evidence="2" id="KW-1185">Reference proteome</keyword>
<evidence type="ECO:0000313" key="2">
    <source>
        <dbReference type="Proteomes" id="UP000036958"/>
    </source>
</evidence>
<gene>
    <name evidence="1" type="ORF">NC99_41430</name>
</gene>
<name>A0A0L8V3Q0_9BACT</name>
<dbReference type="STRING" id="1409788.NC99_41430"/>
<proteinExistence type="predicted"/>
<comment type="caution">
    <text evidence="1">The sequence shown here is derived from an EMBL/GenBank/DDBJ whole genome shotgun (WGS) entry which is preliminary data.</text>
</comment>
<protein>
    <submittedName>
        <fullName evidence="1">Uncharacterized protein</fullName>
    </submittedName>
</protein>
<dbReference type="AlphaFoldDB" id="A0A0L8V3Q0"/>
<sequence>MIFVPFSLLQSPFTDRNHFIYRRKQAAYRQKSTNWRFLNYQLFHYFRFS</sequence>
<accession>A0A0L8V3Q0</accession>